<dbReference type="PANTHER" id="PTHR45982">
    <property type="entry name" value="REGULATOR OF CHROMOSOME CONDENSATION"/>
    <property type="match status" value="1"/>
</dbReference>
<keyword evidence="4" id="KW-0614">Plasmid</keyword>
<dbReference type="PRINTS" id="PR00633">
    <property type="entry name" value="RCCNDNSATION"/>
</dbReference>
<protein>
    <recommendedName>
        <fullName evidence="3">RCC1-like domain-containing protein</fullName>
    </recommendedName>
</protein>
<dbReference type="AlphaFoldDB" id="A0ABD8B2G1"/>
<dbReference type="EMBL" id="CP145893">
    <property type="protein sequence ID" value="WWP24009.1"/>
    <property type="molecule type" value="Genomic_DNA"/>
</dbReference>
<dbReference type="InterPro" id="IPR003961">
    <property type="entry name" value="FN3_dom"/>
</dbReference>
<dbReference type="InterPro" id="IPR036116">
    <property type="entry name" value="FN3_sf"/>
</dbReference>
<evidence type="ECO:0000256" key="2">
    <source>
        <dbReference type="ARBA" id="ARBA00022737"/>
    </source>
</evidence>
<proteinExistence type="predicted"/>
<dbReference type="Pfam" id="PF25390">
    <property type="entry name" value="WD40_RLD"/>
    <property type="match status" value="1"/>
</dbReference>
<name>A0ABD8B2G1_PAEAM</name>
<reference evidence="4 5" key="1">
    <citation type="submission" date="2024-02" db="EMBL/GenBank/DDBJ databases">
        <title>Complete sequences of two Paenibacillus sp. strains and one Lysinibacillus strain isolated from the environment on STAA medium highlight biotechnological potential.</title>
        <authorList>
            <person name="Attere S.A."/>
            <person name="Piche L.C."/>
            <person name="Intertaglia L."/>
            <person name="Lami R."/>
            <person name="Charette S.J."/>
            <person name="Vincent A.T."/>
        </authorList>
    </citation>
    <scope>NUCLEOTIDE SEQUENCE [LARGE SCALE GENOMIC DNA]</scope>
    <source>
        <strain evidence="4 5">Y5S-7</strain>
        <plasmid evidence="4 5">pY5S7-1</plasmid>
    </source>
</reference>
<dbReference type="SUPFAM" id="SSF50985">
    <property type="entry name" value="RCC1/BLIP-II"/>
    <property type="match status" value="1"/>
</dbReference>
<evidence type="ECO:0000256" key="1">
    <source>
        <dbReference type="ARBA" id="ARBA00022658"/>
    </source>
</evidence>
<dbReference type="SUPFAM" id="SSF49265">
    <property type="entry name" value="Fibronectin type III"/>
    <property type="match status" value="1"/>
</dbReference>
<feature type="domain" description="RCC1-like" evidence="3">
    <location>
        <begin position="83"/>
        <end position="352"/>
    </location>
</feature>
<dbReference type="InterPro" id="IPR013783">
    <property type="entry name" value="Ig-like_fold"/>
</dbReference>
<sequence>MKLRGISIIVLILILSIGIFTNEKVDAAEKKKLNEINKVSVGTQHLFLLGRDGSIWSAGMNLPGLLGRSGNAFDGIGVISSASNVVDISAGGFRSLALTSDGTLLSWPGTTDVEIPDLITSVKNIKAIATGSNFSVLLTNDGGVWTWGSNSSGELGLGDTQSRTVPTQIPNFKSVVEIAASYSTTYALKSDGSVWGWGTNATDQLGNETMDYSLNPIEIKFATKVKHIYQKAGYGAAIDINGDVWSWGTNSFGQLGDGTQTKKITPSKIEGLQGIKELALGTSHVLALKEDGTVISWGANTRGKLGDGTTTNSLVPVNVKGLTNIVSISAGANTSAAISNSSKIYLWGMDVTSNGTTTSMPRRILVDDYSLEVPKGLKLKLTNPSSVHLKWASLTADDDSLDGFNIYHNGVLIGNTHEREYVINNLNPDQEHRFYITTRGLLGNESEQSSVVVKKKKQKYSFTYNSAGQLISIIYDSGKKIVYEYDKNGNLKKLNIINPLTP</sequence>
<geneLocation type="plasmid" evidence="4 5">
    <name>pY5S7-1</name>
</geneLocation>
<keyword evidence="2" id="KW-0677">Repeat</keyword>
<dbReference type="InterPro" id="IPR051553">
    <property type="entry name" value="Ran_GTPase-activating"/>
</dbReference>
<evidence type="ECO:0000259" key="3">
    <source>
        <dbReference type="Pfam" id="PF25390"/>
    </source>
</evidence>
<dbReference type="Proteomes" id="UP001364764">
    <property type="component" value="Plasmid pY5S7-1"/>
</dbReference>
<dbReference type="Gene3D" id="2.130.10.30">
    <property type="entry name" value="Regulator of chromosome condensation 1/beta-lactamase-inhibitor protein II"/>
    <property type="match status" value="2"/>
</dbReference>
<dbReference type="InterPro" id="IPR009091">
    <property type="entry name" value="RCC1/BLIP-II"/>
</dbReference>
<dbReference type="Gene3D" id="2.60.40.10">
    <property type="entry name" value="Immunoglobulins"/>
    <property type="match status" value="1"/>
</dbReference>
<dbReference type="InterPro" id="IPR058923">
    <property type="entry name" value="RCC1-like_dom"/>
</dbReference>
<evidence type="ECO:0000313" key="5">
    <source>
        <dbReference type="Proteomes" id="UP001364764"/>
    </source>
</evidence>
<dbReference type="PROSITE" id="PS50012">
    <property type="entry name" value="RCC1_3"/>
    <property type="match status" value="5"/>
</dbReference>
<gene>
    <name evidence="4" type="ORF">V6668_30585</name>
</gene>
<dbReference type="GeneID" id="93479916"/>
<evidence type="ECO:0000313" key="4">
    <source>
        <dbReference type="EMBL" id="WWP24009.1"/>
    </source>
</evidence>
<organism evidence="4 5">
    <name type="scientific">Paenibacillus amylolyticus</name>
    <dbReference type="NCBI Taxonomy" id="1451"/>
    <lineage>
        <taxon>Bacteria</taxon>
        <taxon>Bacillati</taxon>
        <taxon>Bacillota</taxon>
        <taxon>Bacilli</taxon>
        <taxon>Bacillales</taxon>
        <taxon>Paenibacillaceae</taxon>
        <taxon>Paenibacillus</taxon>
    </lineage>
</organism>
<dbReference type="CDD" id="cd00063">
    <property type="entry name" value="FN3"/>
    <property type="match status" value="1"/>
</dbReference>
<dbReference type="RefSeq" id="WP_165789981.1">
    <property type="nucleotide sequence ID" value="NZ_CP145893.1"/>
</dbReference>
<keyword evidence="1" id="KW-0344">Guanine-nucleotide releasing factor</keyword>
<dbReference type="PANTHER" id="PTHR45982:SF1">
    <property type="entry name" value="REGULATOR OF CHROMOSOME CONDENSATION"/>
    <property type="match status" value="1"/>
</dbReference>
<dbReference type="InterPro" id="IPR000408">
    <property type="entry name" value="Reg_chr_condens"/>
</dbReference>
<accession>A0ABD8B2G1</accession>